<dbReference type="Proteomes" id="UP000183287">
    <property type="component" value="Unassembled WGS sequence"/>
</dbReference>
<keyword evidence="2" id="KW-1185">Reference proteome</keyword>
<protein>
    <submittedName>
        <fullName evidence="1">Uncharacterized protein</fullName>
    </submittedName>
</protein>
<dbReference type="EMBL" id="FOUB01000134">
    <property type="protein sequence ID" value="SFN20674.1"/>
    <property type="molecule type" value="Genomic_DNA"/>
</dbReference>
<dbReference type="OrthoDB" id="7986537at2"/>
<evidence type="ECO:0000313" key="2">
    <source>
        <dbReference type="Proteomes" id="UP000183287"/>
    </source>
</evidence>
<accession>A0A1I4X409</accession>
<organism evidence="1 2">
    <name type="scientific">Nitrosomonas communis</name>
    <dbReference type="NCBI Taxonomy" id="44574"/>
    <lineage>
        <taxon>Bacteria</taxon>
        <taxon>Pseudomonadati</taxon>
        <taxon>Pseudomonadota</taxon>
        <taxon>Betaproteobacteria</taxon>
        <taxon>Nitrosomonadales</taxon>
        <taxon>Nitrosomonadaceae</taxon>
        <taxon>Nitrosomonas</taxon>
    </lineage>
</organism>
<dbReference type="AlphaFoldDB" id="A0A1I4X409"/>
<sequence length="102" mass="11564">MIKINIIELITKRCAELGLNNREFLHRLGYANVSKAQRRLDSLYCGDLISSRGVLEKLPVALDLSAEAVEEAAEVFKQELVAEAEQRMCVAFRPKVMHNYQS</sequence>
<dbReference type="RefSeq" id="WP_074907455.1">
    <property type="nucleotide sequence ID" value="NZ_FOUB01000134.1"/>
</dbReference>
<proteinExistence type="predicted"/>
<name>A0A1I4X409_9PROT</name>
<gene>
    <name evidence="1" type="ORF">SAMN05421863_11342</name>
</gene>
<reference evidence="2" key="1">
    <citation type="submission" date="2016-10" db="EMBL/GenBank/DDBJ databases">
        <authorList>
            <person name="Varghese N."/>
            <person name="Submissions S."/>
        </authorList>
    </citation>
    <scope>NUCLEOTIDE SEQUENCE [LARGE SCALE GENOMIC DNA]</scope>
    <source>
        <strain evidence="2">Nm44</strain>
    </source>
</reference>
<evidence type="ECO:0000313" key="1">
    <source>
        <dbReference type="EMBL" id="SFN20674.1"/>
    </source>
</evidence>